<dbReference type="AlphaFoldDB" id="A0A2P2NN13"/>
<protein>
    <submittedName>
        <fullName evidence="1">Uncharacterized protein</fullName>
    </submittedName>
</protein>
<proteinExistence type="predicted"/>
<accession>A0A2P2NN13</accession>
<sequence>MKTTANLFFFFPFFKSKSFGFSQTCTKKD</sequence>
<reference evidence="1" key="1">
    <citation type="submission" date="2018-02" db="EMBL/GenBank/DDBJ databases">
        <title>Rhizophora mucronata_Transcriptome.</title>
        <authorList>
            <person name="Meera S.P."/>
            <person name="Sreeshan A."/>
            <person name="Augustine A."/>
        </authorList>
    </citation>
    <scope>NUCLEOTIDE SEQUENCE</scope>
    <source>
        <tissue evidence="1">Leaf</tissue>
    </source>
</reference>
<evidence type="ECO:0000313" key="1">
    <source>
        <dbReference type="EMBL" id="MBX43855.1"/>
    </source>
</evidence>
<dbReference type="EMBL" id="GGEC01063371">
    <property type="protein sequence ID" value="MBX43855.1"/>
    <property type="molecule type" value="Transcribed_RNA"/>
</dbReference>
<organism evidence="1">
    <name type="scientific">Rhizophora mucronata</name>
    <name type="common">Asiatic mangrove</name>
    <dbReference type="NCBI Taxonomy" id="61149"/>
    <lineage>
        <taxon>Eukaryota</taxon>
        <taxon>Viridiplantae</taxon>
        <taxon>Streptophyta</taxon>
        <taxon>Embryophyta</taxon>
        <taxon>Tracheophyta</taxon>
        <taxon>Spermatophyta</taxon>
        <taxon>Magnoliopsida</taxon>
        <taxon>eudicotyledons</taxon>
        <taxon>Gunneridae</taxon>
        <taxon>Pentapetalae</taxon>
        <taxon>rosids</taxon>
        <taxon>fabids</taxon>
        <taxon>Malpighiales</taxon>
        <taxon>Rhizophoraceae</taxon>
        <taxon>Rhizophora</taxon>
    </lineage>
</organism>
<name>A0A2P2NN13_RHIMU</name>